<gene>
    <name evidence="2" type="ORF">K450DRAFT_252984</name>
</gene>
<evidence type="ECO:0000256" key="1">
    <source>
        <dbReference type="SAM" id="MobiDB-lite"/>
    </source>
</evidence>
<protein>
    <submittedName>
        <fullName evidence="2">Uncharacterized protein</fullName>
    </submittedName>
</protein>
<dbReference type="AlphaFoldDB" id="A0AAD5HBW6"/>
<sequence length="310" mass="34039">MDQSSRVHRSGRSFITEEWEGLHTRSQDTRRTRGTQASRGRGRPNLARARSSVPTTTDTVGSSSNRTNISNNLITPPTTPTGRSGGGLHGASISTPLTSPNAHNNTSRKSPKRSPVLPRSFSNGSPLHPSRHSSSTSSSSSRSQSPPPAGYDCLQRMAGSPLKRARTDLSWLDEIHHQQEQPMPIRRRSLSRRSPSSPGTTAILMRGGGGSSSSQSFPPKLLRAASFNGLDRYVEHHHHTTRSLKRPTSPQMELRAISDLPVSKMEPNPFIAIAEPKREAVETIDPYDFDHLPRARMDHLTGEVEDLKIC</sequence>
<accession>A0AAD5HBW6</accession>
<reference evidence="2" key="2">
    <citation type="journal article" date="2022" name="Proc. Natl. Acad. Sci. U.S.A.">
        <title>Diploid-dominant life cycles characterize the early evolution of Fungi.</title>
        <authorList>
            <person name="Amses K.R."/>
            <person name="Simmons D.R."/>
            <person name="Longcore J.E."/>
            <person name="Mondo S.J."/>
            <person name="Seto K."/>
            <person name="Jeronimo G.H."/>
            <person name="Bonds A.E."/>
            <person name="Quandt C.A."/>
            <person name="Davis W.J."/>
            <person name="Chang Y."/>
            <person name="Federici B.A."/>
            <person name="Kuo A."/>
            <person name="LaButti K."/>
            <person name="Pangilinan J."/>
            <person name="Andreopoulos W."/>
            <person name="Tritt A."/>
            <person name="Riley R."/>
            <person name="Hundley H."/>
            <person name="Johnson J."/>
            <person name="Lipzen A."/>
            <person name="Barry K."/>
            <person name="Lang B.F."/>
            <person name="Cuomo C.A."/>
            <person name="Buchler N.E."/>
            <person name="Grigoriev I.V."/>
            <person name="Spatafora J.W."/>
            <person name="Stajich J.E."/>
            <person name="James T.Y."/>
        </authorList>
    </citation>
    <scope>NUCLEOTIDE SEQUENCE</scope>
    <source>
        <strain evidence="2">AG</strain>
    </source>
</reference>
<organism evidence="2 3">
    <name type="scientific">Umbelopsis ramanniana AG</name>
    <dbReference type="NCBI Taxonomy" id="1314678"/>
    <lineage>
        <taxon>Eukaryota</taxon>
        <taxon>Fungi</taxon>
        <taxon>Fungi incertae sedis</taxon>
        <taxon>Mucoromycota</taxon>
        <taxon>Mucoromycotina</taxon>
        <taxon>Umbelopsidomycetes</taxon>
        <taxon>Umbelopsidales</taxon>
        <taxon>Umbelopsidaceae</taxon>
        <taxon>Umbelopsis</taxon>
    </lineage>
</organism>
<feature type="compositionally biased region" description="Polar residues" evidence="1">
    <location>
        <begin position="92"/>
        <end position="108"/>
    </location>
</feature>
<name>A0AAD5HBW6_UMBRA</name>
<feature type="region of interest" description="Disordered" evidence="1">
    <location>
        <begin position="176"/>
        <end position="217"/>
    </location>
</feature>
<dbReference type="Proteomes" id="UP001206595">
    <property type="component" value="Unassembled WGS sequence"/>
</dbReference>
<feature type="compositionally biased region" description="Basic and acidic residues" evidence="1">
    <location>
        <begin position="20"/>
        <end position="31"/>
    </location>
</feature>
<feature type="compositionally biased region" description="Polar residues" evidence="1">
    <location>
        <begin position="52"/>
        <end position="74"/>
    </location>
</feature>
<dbReference type="EMBL" id="MU620943">
    <property type="protein sequence ID" value="KAI8577259.1"/>
    <property type="molecule type" value="Genomic_DNA"/>
</dbReference>
<evidence type="ECO:0000313" key="2">
    <source>
        <dbReference type="EMBL" id="KAI8577259.1"/>
    </source>
</evidence>
<proteinExistence type="predicted"/>
<feature type="compositionally biased region" description="Low complexity" evidence="1">
    <location>
        <begin position="125"/>
        <end position="144"/>
    </location>
</feature>
<evidence type="ECO:0000313" key="3">
    <source>
        <dbReference type="Proteomes" id="UP001206595"/>
    </source>
</evidence>
<comment type="caution">
    <text evidence="2">The sequence shown here is derived from an EMBL/GenBank/DDBJ whole genome shotgun (WGS) entry which is preliminary data.</text>
</comment>
<feature type="compositionally biased region" description="Basic residues" evidence="1">
    <location>
        <begin position="1"/>
        <end position="11"/>
    </location>
</feature>
<dbReference type="GeneID" id="75916307"/>
<keyword evidence="3" id="KW-1185">Reference proteome</keyword>
<feature type="region of interest" description="Disordered" evidence="1">
    <location>
        <begin position="1"/>
        <end position="155"/>
    </location>
</feature>
<reference evidence="2" key="1">
    <citation type="submission" date="2021-06" db="EMBL/GenBank/DDBJ databases">
        <authorList>
            <consortium name="DOE Joint Genome Institute"/>
            <person name="Mondo S.J."/>
            <person name="Amses K.R."/>
            <person name="Simmons D.R."/>
            <person name="Longcore J.E."/>
            <person name="Seto K."/>
            <person name="Alves G.H."/>
            <person name="Bonds A.E."/>
            <person name="Quandt C.A."/>
            <person name="Davis W.J."/>
            <person name="Chang Y."/>
            <person name="Letcher P.M."/>
            <person name="Powell M.J."/>
            <person name="Kuo A."/>
            <person name="Labutti K."/>
            <person name="Pangilinan J."/>
            <person name="Andreopoulos W."/>
            <person name="Tritt A."/>
            <person name="Riley R."/>
            <person name="Hundley H."/>
            <person name="Johnson J."/>
            <person name="Lipzen A."/>
            <person name="Barry K."/>
            <person name="Berbee M.L."/>
            <person name="Buchler N.E."/>
            <person name="Grigoriev I.V."/>
            <person name="Spatafora J.W."/>
            <person name="Stajich J.E."/>
            <person name="James T.Y."/>
        </authorList>
    </citation>
    <scope>NUCLEOTIDE SEQUENCE</scope>
    <source>
        <strain evidence="2">AG</strain>
    </source>
</reference>
<dbReference type="RefSeq" id="XP_051442263.1">
    <property type="nucleotide sequence ID" value="XM_051590964.1"/>
</dbReference>